<keyword evidence="3" id="KW-1185">Reference proteome</keyword>
<reference evidence="2 3" key="1">
    <citation type="journal article" date="2014" name="Mol. Plant Microbe Interact.">
        <title>The complete genome sequence of Candidatus Liberibacter americanus, associated with citrus Huanglongbing.</title>
        <authorList>
            <person name="Wulff N.A."/>
            <person name="Zhang S."/>
            <person name="Setubal J.C."/>
            <person name="Almeida N.F."/>
            <person name="Martins E.C."/>
            <person name="Harakava R."/>
            <person name="Kumar D."/>
            <person name="Rangel L.T."/>
            <person name="Foissac X."/>
            <person name="Bove J."/>
            <person name="Gabriel D.W."/>
        </authorList>
    </citation>
    <scope>NUCLEOTIDE SEQUENCE [LARGE SCALE GENOMIC DNA]</scope>
    <source>
        <strain evidence="2 3">Sao Paulo</strain>
    </source>
</reference>
<evidence type="ECO:0000313" key="2">
    <source>
        <dbReference type="EMBL" id="AHA27879.1"/>
    </source>
</evidence>
<dbReference type="AlphaFoldDB" id="U6B487"/>
<dbReference type="GO" id="GO:0035438">
    <property type="term" value="F:cyclic-di-GMP binding"/>
    <property type="evidence" value="ECO:0007669"/>
    <property type="project" value="InterPro"/>
</dbReference>
<protein>
    <recommendedName>
        <fullName evidence="1">PilZ domain-containing protein</fullName>
    </recommendedName>
</protein>
<organism evidence="2 3">
    <name type="scientific">Candidatus Liberibacter americanus str. Sao Paulo</name>
    <dbReference type="NCBI Taxonomy" id="1261131"/>
    <lineage>
        <taxon>Bacteria</taxon>
        <taxon>Pseudomonadati</taxon>
        <taxon>Pseudomonadota</taxon>
        <taxon>Alphaproteobacteria</taxon>
        <taxon>Hyphomicrobiales</taxon>
        <taxon>Rhizobiaceae</taxon>
        <taxon>Liberibacter</taxon>
    </lineage>
</organism>
<feature type="domain" description="PilZ" evidence="1">
    <location>
        <begin position="13"/>
        <end position="101"/>
    </location>
</feature>
<dbReference type="PATRIC" id="fig|1261131.3.peg.500"/>
<evidence type="ECO:0000313" key="3">
    <source>
        <dbReference type="Proteomes" id="UP000017862"/>
    </source>
</evidence>
<evidence type="ECO:0000259" key="1">
    <source>
        <dbReference type="Pfam" id="PF07238"/>
    </source>
</evidence>
<dbReference type="RefSeq" id="WP_007557272.1">
    <property type="nucleotide sequence ID" value="NC_022793.1"/>
</dbReference>
<dbReference type="STRING" id="1261131.lam_526"/>
<gene>
    <name evidence="2" type="ORF">lam_526</name>
</gene>
<dbReference type="Proteomes" id="UP000017862">
    <property type="component" value="Chromosome"/>
</dbReference>
<dbReference type="KEGG" id="lar:lam_526"/>
<dbReference type="Pfam" id="PF07238">
    <property type="entry name" value="PilZ"/>
    <property type="match status" value="1"/>
</dbReference>
<dbReference type="EMBL" id="CP006604">
    <property type="protein sequence ID" value="AHA27879.1"/>
    <property type="molecule type" value="Genomic_DNA"/>
</dbReference>
<accession>U6B487</accession>
<sequence>MYLGINNLQFVDQRAFQRVKLDLNGRFLLLCDKEYKCIIHEMSPGGLYIIIEAFDDVIIGNNYTIIIDEIGHIEAKIIRFDSKRRGYALKILASENTKRKIAANITWISNKDYIRV</sequence>
<dbReference type="HOGENOM" id="CLU_2092349_0_0_5"/>
<proteinExistence type="predicted"/>
<name>U6B487_9HYPH</name>
<dbReference type="SUPFAM" id="SSF141371">
    <property type="entry name" value="PilZ domain-like"/>
    <property type="match status" value="1"/>
</dbReference>
<dbReference type="InterPro" id="IPR009875">
    <property type="entry name" value="PilZ_domain"/>
</dbReference>